<dbReference type="InterPro" id="IPR001638">
    <property type="entry name" value="Solute-binding_3/MltF_N"/>
</dbReference>
<evidence type="ECO:0000256" key="5">
    <source>
        <dbReference type="ARBA" id="ARBA00022764"/>
    </source>
</evidence>
<evidence type="ECO:0000256" key="2">
    <source>
        <dbReference type="ARBA" id="ARBA00010333"/>
    </source>
</evidence>
<dbReference type="GO" id="GO:0005576">
    <property type="term" value="C:extracellular region"/>
    <property type="evidence" value="ECO:0007669"/>
    <property type="project" value="TreeGrafter"/>
</dbReference>
<dbReference type="Gene3D" id="3.40.190.10">
    <property type="entry name" value="Periplasmic binding protein-like II"/>
    <property type="match status" value="2"/>
</dbReference>
<keyword evidence="6" id="KW-0029">Amino-acid transport</keyword>
<protein>
    <submittedName>
        <fullName evidence="9">ABC transporter</fullName>
    </submittedName>
</protein>
<proteinExistence type="inferred from homology"/>
<organism evidence="9 10">
    <name type="scientific">Pandoraea captiosa</name>
    <dbReference type="NCBI Taxonomy" id="2508302"/>
    <lineage>
        <taxon>Bacteria</taxon>
        <taxon>Pseudomonadati</taxon>
        <taxon>Pseudomonadota</taxon>
        <taxon>Betaproteobacteria</taxon>
        <taxon>Burkholderiales</taxon>
        <taxon>Burkholderiaceae</taxon>
        <taxon>Pandoraea</taxon>
    </lineage>
</organism>
<dbReference type="EMBL" id="CABPSQ010000002">
    <property type="protein sequence ID" value="VVE65637.1"/>
    <property type="molecule type" value="Genomic_DNA"/>
</dbReference>
<dbReference type="Pfam" id="PF00497">
    <property type="entry name" value="SBP_bac_3"/>
    <property type="match status" value="1"/>
</dbReference>
<dbReference type="PANTHER" id="PTHR30085:SF2">
    <property type="entry name" value="GLUTAMATE_ASPARTATE IMPORT SOLUTE-BINDING PROTEIN"/>
    <property type="match status" value="1"/>
</dbReference>
<dbReference type="RefSeq" id="WP_150625101.1">
    <property type="nucleotide sequence ID" value="NZ_CABPSQ010000002.1"/>
</dbReference>
<keyword evidence="10" id="KW-1185">Reference proteome</keyword>
<evidence type="ECO:0000313" key="10">
    <source>
        <dbReference type="Proteomes" id="UP000414136"/>
    </source>
</evidence>
<evidence type="ECO:0000259" key="8">
    <source>
        <dbReference type="SMART" id="SM00062"/>
    </source>
</evidence>
<dbReference type="NCBIfam" id="NF008063">
    <property type="entry name" value="PRK10797.1"/>
    <property type="match status" value="1"/>
</dbReference>
<dbReference type="InterPro" id="IPR051455">
    <property type="entry name" value="Bact_solute-bind_prot3"/>
</dbReference>
<dbReference type="CDD" id="cd13688">
    <property type="entry name" value="PBP2_GltI_DEBP"/>
    <property type="match status" value="1"/>
</dbReference>
<dbReference type="FunFam" id="3.40.190.10:FF:000052">
    <property type="entry name" value="Amino acid ABC transporter substrate-binding protein"/>
    <property type="match status" value="1"/>
</dbReference>
<evidence type="ECO:0000313" key="9">
    <source>
        <dbReference type="EMBL" id="VVE65637.1"/>
    </source>
</evidence>
<dbReference type="SMART" id="SM00062">
    <property type="entry name" value="PBPb"/>
    <property type="match status" value="1"/>
</dbReference>
<evidence type="ECO:0000256" key="4">
    <source>
        <dbReference type="ARBA" id="ARBA00022729"/>
    </source>
</evidence>
<evidence type="ECO:0000256" key="7">
    <source>
        <dbReference type="SAM" id="SignalP"/>
    </source>
</evidence>
<name>A0A5E4ZXZ0_9BURK</name>
<keyword evidence="3" id="KW-0813">Transport</keyword>
<dbReference type="GO" id="GO:0030288">
    <property type="term" value="C:outer membrane-bounded periplasmic space"/>
    <property type="evidence" value="ECO:0007669"/>
    <property type="project" value="TreeGrafter"/>
</dbReference>
<keyword evidence="4 7" id="KW-0732">Signal</keyword>
<dbReference type="OrthoDB" id="7240770at2"/>
<evidence type="ECO:0000256" key="1">
    <source>
        <dbReference type="ARBA" id="ARBA00004418"/>
    </source>
</evidence>
<feature type="domain" description="Solute-binding protein family 3/N-terminal" evidence="8">
    <location>
        <begin position="36"/>
        <end position="268"/>
    </location>
</feature>
<gene>
    <name evidence="9" type="ORF">PCA31118_02080</name>
</gene>
<reference evidence="9 10" key="1">
    <citation type="submission" date="2019-08" db="EMBL/GenBank/DDBJ databases">
        <authorList>
            <person name="Peeters C."/>
        </authorList>
    </citation>
    <scope>NUCLEOTIDE SEQUENCE [LARGE SCALE GENOMIC DNA]</scope>
    <source>
        <strain evidence="9 10">LMG 31118</strain>
    </source>
</reference>
<dbReference type="PANTHER" id="PTHR30085">
    <property type="entry name" value="AMINO ACID ABC TRANSPORTER PERMEASE"/>
    <property type="match status" value="1"/>
</dbReference>
<comment type="subcellular location">
    <subcellularLocation>
        <location evidence="1">Periplasm</location>
    </subcellularLocation>
</comment>
<evidence type="ECO:0000256" key="3">
    <source>
        <dbReference type="ARBA" id="ARBA00022448"/>
    </source>
</evidence>
<evidence type="ECO:0000256" key="6">
    <source>
        <dbReference type="ARBA" id="ARBA00022970"/>
    </source>
</evidence>
<accession>A0A5E4ZXZ0</accession>
<dbReference type="AlphaFoldDB" id="A0A5E4ZXZ0"/>
<sequence length="307" mass="33374">MTLSKIALAMCCVGLMAGAAQAQEAGTLKKIKDTGVISLGHRESSIPFSFYDNQHNVVGYANDVAQAIVAEVKKELKLTKLEVKQTPITSQNRIPLVQNGTIDIECGSTTNNADRQKQAAFSNTFFIIGTRLLTKNTSGVKDFADLKGKNVVTTAGTTSERLLREMNQKENLGMNIISSKDHGEAAITLHSGRAVAFMMDDALLAGERAKFKDAKDYSIVGKPQSYEAYGCMMRKDDPAFKKVVDKAVADYQKSGQAQKDYAKWFQQPIAALAQNNQPGPNMDFPPSAEMAALWKAPNDNADVQGTK</sequence>
<dbReference type="SUPFAM" id="SSF53850">
    <property type="entry name" value="Periplasmic binding protein-like II"/>
    <property type="match status" value="1"/>
</dbReference>
<feature type="chain" id="PRO_5022803379" evidence="7">
    <location>
        <begin position="23"/>
        <end position="307"/>
    </location>
</feature>
<keyword evidence="5" id="KW-0574">Periplasm</keyword>
<feature type="signal peptide" evidence="7">
    <location>
        <begin position="1"/>
        <end position="22"/>
    </location>
</feature>
<comment type="similarity">
    <text evidence="2">Belongs to the bacterial solute-binding protein 3 family.</text>
</comment>
<dbReference type="Proteomes" id="UP000414136">
    <property type="component" value="Unassembled WGS sequence"/>
</dbReference>
<dbReference type="GO" id="GO:0006865">
    <property type="term" value="P:amino acid transport"/>
    <property type="evidence" value="ECO:0007669"/>
    <property type="project" value="UniProtKB-KW"/>
</dbReference>